<sequence>MCAAQPVRGGQQASRRIGVRSALAAITAAALLSGCGVFCGGAAASGGAYAGGCGTSVRF</sequence>
<evidence type="ECO:0000313" key="2">
    <source>
        <dbReference type="Proteomes" id="UP000199365"/>
    </source>
</evidence>
<accession>A0A1H0ZGQ5</accession>
<protein>
    <submittedName>
        <fullName evidence="1">Uncharacterized protein</fullName>
    </submittedName>
</protein>
<evidence type="ECO:0000313" key="1">
    <source>
        <dbReference type="EMBL" id="SDQ26301.1"/>
    </source>
</evidence>
<dbReference type="AlphaFoldDB" id="A0A1H0ZGQ5"/>
<proteinExistence type="predicted"/>
<organism evidence="1 2">
    <name type="scientific">Paraburkholderia tuberum</name>
    <dbReference type="NCBI Taxonomy" id="157910"/>
    <lineage>
        <taxon>Bacteria</taxon>
        <taxon>Pseudomonadati</taxon>
        <taxon>Pseudomonadota</taxon>
        <taxon>Betaproteobacteria</taxon>
        <taxon>Burkholderiales</taxon>
        <taxon>Burkholderiaceae</taxon>
        <taxon>Paraburkholderia</taxon>
    </lineage>
</organism>
<dbReference type="EMBL" id="FNKX01000001">
    <property type="protein sequence ID" value="SDQ26301.1"/>
    <property type="molecule type" value="Genomic_DNA"/>
</dbReference>
<keyword evidence="2" id="KW-1185">Reference proteome</keyword>
<reference evidence="2" key="1">
    <citation type="submission" date="2016-10" db="EMBL/GenBank/DDBJ databases">
        <authorList>
            <person name="Varghese N."/>
            <person name="Submissions S."/>
        </authorList>
    </citation>
    <scope>NUCLEOTIDE SEQUENCE [LARGE SCALE GENOMIC DNA]</scope>
    <source>
        <strain evidence="2">DUS833</strain>
    </source>
</reference>
<gene>
    <name evidence="1" type="ORF">SAMN05445850_0030</name>
</gene>
<name>A0A1H0ZGQ5_9BURK</name>
<dbReference type="Proteomes" id="UP000199365">
    <property type="component" value="Unassembled WGS sequence"/>
</dbReference>